<evidence type="ECO:0000259" key="2">
    <source>
        <dbReference type="Pfam" id="PF06889"/>
    </source>
</evidence>
<keyword evidence="1" id="KW-0812">Transmembrane</keyword>
<evidence type="ECO:0000256" key="1">
    <source>
        <dbReference type="SAM" id="Phobius"/>
    </source>
</evidence>
<dbReference type="Pfam" id="PF06889">
    <property type="entry name" value="DUF1266"/>
    <property type="match status" value="1"/>
</dbReference>
<evidence type="ECO:0000313" key="4">
    <source>
        <dbReference type="Proteomes" id="UP000222168"/>
    </source>
</evidence>
<dbReference type="InterPro" id="IPR009677">
    <property type="entry name" value="DUF1266"/>
</dbReference>
<organism evidence="3 4">
    <name type="scientific">Xenorhabdus ishibashii</name>
    <dbReference type="NCBI Taxonomy" id="1034471"/>
    <lineage>
        <taxon>Bacteria</taxon>
        <taxon>Pseudomonadati</taxon>
        <taxon>Pseudomonadota</taxon>
        <taxon>Gammaproteobacteria</taxon>
        <taxon>Enterobacterales</taxon>
        <taxon>Morganellaceae</taxon>
        <taxon>Xenorhabdus</taxon>
    </lineage>
</organism>
<reference evidence="3 4" key="1">
    <citation type="journal article" date="2017" name="Nat. Microbiol.">
        <title>Natural product diversity associated with the nematode symbionts Photorhabdus and Xenorhabdus.</title>
        <authorList>
            <person name="Tobias N.J."/>
            <person name="Wolff H."/>
            <person name="Djahanschiri B."/>
            <person name="Grundmann F."/>
            <person name="Kronenwerth M."/>
            <person name="Shi Y.M."/>
            <person name="Simonyi S."/>
            <person name="Grun P."/>
            <person name="Shapiro-Ilan D."/>
            <person name="Pidot S.J."/>
            <person name="Stinear T.P."/>
            <person name="Ebersberger I."/>
            <person name="Bode H.B."/>
        </authorList>
    </citation>
    <scope>NUCLEOTIDE SEQUENCE [LARGE SCALE GENOMIC DNA]</scope>
    <source>
        <strain evidence="3 4">DSM 22670</strain>
    </source>
</reference>
<keyword evidence="1" id="KW-0472">Membrane</keyword>
<sequence>MFLGLKLHVVKYSLFIINNGNGILNILNTSYLINGLKMKELLQNHPNNRRFPVNGFRIIKNILKERKRVTFLKPIQVVGLGVLWIATLFLSVLSVGVTILIFDVNNVPSKGYILWASLIGLSLLGIYFSIYSFQRIKNLPITEQKRYYLQAKCSVLPEEKRQALRLHIISCYYDGFWIETLEHYPLKSRVSHDNYQYRILPLSDAEPHQSRIYKDWGILDEKDYWKILHNLWAGMHSERFAVDAVFTDGDMFKVLGSLIEEPEEYVQQCSRSINGRPPALLWGFDLWRAIVLSRNCFAAGYISEATAWKNILKTADYVYEIFGSFDEFYTNYRLGNAYWSRDFDKVKGRLKEFLFYKEYCDWPMAKLPWPNPKGIFMEQYMKDGFADVVNSILRDQQMEGSLDDDEVMDEDNNHIEIRVLH</sequence>
<gene>
    <name evidence="3" type="primary">ynjI</name>
    <name evidence="3" type="ORF">Xish_01038</name>
</gene>
<keyword evidence="4" id="KW-1185">Reference proteome</keyword>
<keyword evidence="1" id="KW-1133">Transmembrane helix</keyword>
<dbReference type="OrthoDB" id="787383at2"/>
<feature type="transmembrane region" description="Helical" evidence="1">
    <location>
        <begin position="77"/>
        <end position="101"/>
    </location>
</feature>
<name>A0A2D0KF89_9GAMM</name>
<dbReference type="Proteomes" id="UP000222168">
    <property type="component" value="Unassembled WGS sequence"/>
</dbReference>
<accession>A0A2D0KF89</accession>
<protein>
    <submittedName>
        <fullName evidence="3">Inner membrane protein YnjI</fullName>
    </submittedName>
</protein>
<feature type="domain" description="DUF1266" evidence="2">
    <location>
        <begin position="212"/>
        <end position="369"/>
    </location>
</feature>
<comment type="caution">
    <text evidence="3">The sequence shown here is derived from an EMBL/GenBank/DDBJ whole genome shotgun (WGS) entry which is preliminary data.</text>
</comment>
<dbReference type="EMBL" id="NJAK01000001">
    <property type="protein sequence ID" value="PHM61887.1"/>
    <property type="molecule type" value="Genomic_DNA"/>
</dbReference>
<feature type="transmembrane region" description="Helical" evidence="1">
    <location>
        <begin position="12"/>
        <end position="33"/>
    </location>
</feature>
<feature type="transmembrane region" description="Helical" evidence="1">
    <location>
        <begin position="113"/>
        <end position="133"/>
    </location>
</feature>
<proteinExistence type="predicted"/>
<dbReference type="AlphaFoldDB" id="A0A2D0KF89"/>
<evidence type="ECO:0000313" key="3">
    <source>
        <dbReference type="EMBL" id="PHM61887.1"/>
    </source>
</evidence>